<comment type="caution">
    <text evidence="2">The sequence shown here is derived from an EMBL/GenBank/DDBJ whole genome shotgun (WGS) entry which is preliminary data.</text>
</comment>
<feature type="region of interest" description="Disordered" evidence="1">
    <location>
        <begin position="83"/>
        <end position="107"/>
    </location>
</feature>
<feature type="compositionally biased region" description="Basic and acidic residues" evidence="1">
    <location>
        <begin position="84"/>
        <end position="94"/>
    </location>
</feature>
<reference evidence="2 3" key="1">
    <citation type="submission" date="2024-03" db="EMBL/GenBank/DDBJ databases">
        <title>A high-quality draft genome sequence of Diaporthe vaccinii, a causative agent of upright dieback and viscid rot disease in cranberry plants.</title>
        <authorList>
            <person name="Sarrasin M."/>
            <person name="Lang B.F."/>
            <person name="Burger G."/>
        </authorList>
    </citation>
    <scope>NUCLEOTIDE SEQUENCE [LARGE SCALE GENOMIC DNA]</scope>
    <source>
        <strain evidence="2 3">IS7</strain>
    </source>
</reference>
<keyword evidence="3" id="KW-1185">Reference proteome</keyword>
<sequence length="238" mass="25354">MSADSKVPLINSELEESLGKRLKGQQGRGWILSTCKGKSKQDEDIAPSQRQHPLHLVFLLSRLACLLLLLGLEVLVGEVGSGTTDEHDSVHTDAEAGGIARRRRRDGTGLGSLGGRVSGLQKQLIHAGVELVQCLARLVAVADVLEGLGCVLSGNIQHDLLTTAVCRARTCVSLSLPEVPRHCGRGRPGIGVSDNIGRQNSRMLIYKLCAVVDLVVDDDEKVLLGVVLGNILVGELLV</sequence>
<dbReference type="EMBL" id="JBAWTH010000171">
    <property type="protein sequence ID" value="KAL2273860.1"/>
    <property type="molecule type" value="Genomic_DNA"/>
</dbReference>
<dbReference type="Proteomes" id="UP001600888">
    <property type="component" value="Unassembled WGS sequence"/>
</dbReference>
<protein>
    <submittedName>
        <fullName evidence="2">Uncharacterized protein</fullName>
    </submittedName>
</protein>
<organism evidence="2 3">
    <name type="scientific">Diaporthe vaccinii</name>
    <dbReference type="NCBI Taxonomy" id="105482"/>
    <lineage>
        <taxon>Eukaryota</taxon>
        <taxon>Fungi</taxon>
        <taxon>Dikarya</taxon>
        <taxon>Ascomycota</taxon>
        <taxon>Pezizomycotina</taxon>
        <taxon>Sordariomycetes</taxon>
        <taxon>Sordariomycetidae</taxon>
        <taxon>Diaporthales</taxon>
        <taxon>Diaporthaceae</taxon>
        <taxon>Diaporthe</taxon>
        <taxon>Diaporthe eres species complex</taxon>
    </lineage>
</organism>
<evidence type="ECO:0000256" key="1">
    <source>
        <dbReference type="SAM" id="MobiDB-lite"/>
    </source>
</evidence>
<proteinExistence type="predicted"/>
<evidence type="ECO:0000313" key="2">
    <source>
        <dbReference type="EMBL" id="KAL2273860.1"/>
    </source>
</evidence>
<name>A0ABR4DU13_9PEZI</name>
<accession>A0ABR4DU13</accession>
<gene>
    <name evidence="2" type="ORF">FJTKL_04041</name>
</gene>
<evidence type="ECO:0000313" key="3">
    <source>
        <dbReference type="Proteomes" id="UP001600888"/>
    </source>
</evidence>